<keyword evidence="2" id="KW-0413">Isomerase</keyword>
<dbReference type="PANTHER" id="PTHR12110:SF21">
    <property type="entry name" value="XYLOSE ISOMERASE-LIKE TIM BARREL DOMAIN-CONTAINING PROTEIN"/>
    <property type="match status" value="1"/>
</dbReference>
<dbReference type="EMBL" id="PDUD01000024">
    <property type="protein sequence ID" value="PHN04663.1"/>
    <property type="molecule type" value="Genomic_DNA"/>
</dbReference>
<dbReference type="InterPro" id="IPR013022">
    <property type="entry name" value="Xyl_isomerase-like_TIM-brl"/>
</dbReference>
<dbReference type="SUPFAM" id="SSF51658">
    <property type="entry name" value="Xylose isomerase-like"/>
    <property type="match status" value="1"/>
</dbReference>
<dbReference type="Gene3D" id="3.20.20.150">
    <property type="entry name" value="Divalent-metal-dependent TIM barrel enzymes"/>
    <property type="match status" value="1"/>
</dbReference>
<dbReference type="OrthoDB" id="9782626at2"/>
<dbReference type="PANTHER" id="PTHR12110">
    <property type="entry name" value="HYDROXYPYRUVATE ISOMERASE"/>
    <property type="match status" value="1"/>
</dbReference>
<evidence type="ECO:0000313" key="3">
    <source>
        <dbReference type="Proteomes" id="UP000223913"/>
    </source>
</evidence>
<feature type="domain" description="Xylose isomerase-like TIM barrel" evidence="1">
    <location>
        <begin position="75"/>
        <end position="310"/>
    </location>
</feature>
<organism evidence="2 3">
    <name type="scientific">Flavilitoribacter nigricans (strain ATCC 23147 / DSM 23189 / NBRC 102662 / NCIMB 1420 / SS-2)</name>
    <name type="common">Lewinella nigricans</name>
    <dbReference type="NCBI Taxonomy" id="1122177"/>
    <lineage>
        <taxon>Bacteria</taxon>
        <taxon>Pseudomonadati</taxon>
        <taxon>Bacteroidota</taxon>
        <taxon>Saprospiria</taxon>
        <taxon>Saprospirales</taxon>
        <taxon>Lewinellaceae</taxon>
        <taxon>Flavilitoribacter</taxon>
    </lineage>
</organism>
<name>A0A2D0NA59_FLAN2</name>
<dbReference type="Pfam" id="PF01261">
    <property type="entry name" value="AP_endonuc_2"/>
    <property type="match status" value="1"/>
</dbReference>
<gene>
    <name evidence="2" type="ORF">CRP01_19280</name>
</gene>
<reference evidence="2 3" key="1">
    <citation type="submission" date="2017-10" db="EMBL/GenBank/DDBJ databases">
        <title>The draft genome sequence of Lewinella nigricans NBRC 102662.</title>
        <authorList>
            <person name="Wang K."/>
        </authorList>
    </citation>
    <scope>NUCLEOTIDE SEQUENCE [LARGE SCALE GENOMIC DNA]</scope>
    <source>
        <strain evidence="2 3">NBRC 102662</strain>
    </source>
</reference>
<accession>A0A2D0NA59</accession>
<dbReference type="Proteomes" id="UP000223913">
    <property type="component" value="Unassembled WGS sequence"/>
</dbReference>
<proteinExistence type="predicted"/>
<evidence type="ECO:0000259" key="1">
    <source>
        <dbReference type="Pfam" id="PF01261"/>
    </source>
</evidence>
<protein>
    <submittedName>
        <fullName evidence="2">Xylose isomerase</fullName>
    </submittedName>
</protein>
<keyword evidence="3" id="KW-1185">Reference proteome</keyword>
<sequence length="322" mass="36042">MDKHQANGRRKFLATAGLITAAGLAPGFGQKLNLGYKPPKFKMCLNPGIIGVQAGQEELLYMAVEYSFESIISMPNDLAAMSDKKLKEFRQKMKRHKISWGSTNLPVEFRKEEARFREDLAKLPAAAQALKRAGATRMNTWVLNGDNELTYLRNFQQHTDRLGACAEILEAHGISLGLEYVSPKTLMTRFKYPFVRSMAEARELITAIGRPNVGLVLDSFHWYCAGDTKEDILALDKKDIITCDINDARYGLTPDTQQDGSRELPMTTGVIDLKPFLEALVEIGYDGPVRAEPFNKELNEMDNQAALKATYAAMRKAFDLVQ</sequence>
<dbReference type="RefSeq" id="WP_099151722.1">
    <property type="nucleotide sequence ID" value="NZ_PDUD01000024.1"/>
</dbReference>
<dbReference type="InterPro" id="IPR036237">
    <property type="entry name" value="Xyl_isomerase-like_sf"/>
</dbReference>
<dbReference type="InterPro" id="IPR050312">
    <property type="entry name" value="IolE/XylAMocC-like"/>
</dbReference>
<dbReference type="GO" id="GO:0016853">
    <property type="term" value="F:isomerase activity"/>
    <property type="evidence" value="ECO:0007669"/>
    <property type="project" value="UniProtKB-KW"/>
</dbReference>
<dbReference type="AlphaFoldDB" id="A0A2D0NA59"/>
<evidence type="ECO:0000313" key="2">
    <source>
        <dbReference type="EMBL" id="PHN04663.1"/>
    </source>
</evidence>
<comment type="caution">
    <text evidence="2">The sequence shown here is derived from an EMBL/GenBank/DDBJ whole genome shotgun (WGS) entry which is preliminary data.</text>
</comment>